<dbReference type="EMBL" id="JBCNJP010000007">
    <property type="protein sequence ID" value="KAK9074986.1"/>
    <property type="molecule type" value="Genomic_DNA"/>
</dbReference>
<comment type="caution">
    <text evidence="3">The sequence shown here is derived from an EMBL/GenBank/DDBJ whole genome shotgun (WGS) entry which is preliminary data.</text>
</comment>
<feature type="region of interest" description="Disordered" evidence="1">
    <location>
        <begin position="180"/>
        <end position="199"/>
    </location>
</feature>
<dbReference type="Proteomes" id="UP001408789">
    <property type="component" value="Unassembled WGS sequence"/>
</dbReference>
<evidence type="ECO:0000313" key="4">
    <source>
        <dbReference type="Proteomes" id="UP001408789"/>
    </source>
</evidence>
<dbReference type="AlphaFoldDB" id="A0AAP0H7N0"/>
<evidence type="ECO:0000259" key="2">
    <source>
        <dbReference type="PROSITE" id="PS50878"/>
    </source>
</evidence>
<gene>
    <name evidence="3" type="ORF">SSX86_003305</name>
</gene>
<sequence>MILYDENITYTTIHYLGGLYLLMKFSSSGDAKDFLANKRPCWTNIFKNLQLWEDHPLNTGRIVQLSITGVPFHLRCRDTFESIGSAYGMIIDCTDFEWDAFDISIGFCYILTNNVKRIEGKFVLCWNNLKYYVWVCENTKQWIPTIFEIPSTSTSISSEDDLEMNSLDSLYDDIEEGEWRASEENSPSKTISGFNIATPTPPENFPTADTISGYERTAKEGFTNFLTDPGEKADRNLLIKLKAIKTALKSWSQRNRSQQLVEEKILKDTIDGLELKAEVLGLLAKNRINAVLQNGKWVHDPFNIKRLAAEFFKEKIKEPLQDRLPFHSNDFKRISRSQASELIKDFSAEELKEVVWNCAPSKAPGLDGFNIKFFKHHSDLMGPALLEVMQQFHSYDQSSPGCNSSFITLTPKVSDPIDYGQFRPVILIGSIYKIIAKVIYSRIKKVMNSIISDTQSAYLEGRSILDNPLILNESIAWLKRNKKYSLLFKVDFEKAFDTINWNFLDSTMEQMGFPTKWRQWIRGCLASSRLSILINGSPTEEFQVHRGVKQGDPLSPLLFIIRMEVLHLASQKSVNEWLFRGI</sequence>
<name>A0AAP0H7N0_9ASTR</name>
<evidence type="ECO:0000256" key="1">
    <source>
        <dbReference type="SAM" id="MobiDB-lite"/>
    </source>
</evidence>
<feature type="domain" description="Reverse transcriptase" evidence="2">
    <location>
        <begin position="391"/>
        <end position="582"/>
    </location>
</feature>
<accession>A0AAP0H7N0</accession>
<dbReference type="InterPro" id="IPR043502">
    <property type="entry name" value="DNA/RNA_pol_sf"/>
</dbReference>
<evidence type="ECO:0000313" key="3">
    <source>
        <dbReference type="EMBL" id="KAK9074986.1"/>
    </source>
</evidence>
<dbReference type="InterPro" id="IPR000477">
    <property type="entry name" value="RT_dom"/>
</dbReference>
<dbReference type="SUPFAM" id="SSF56672">
    <property type="entry name" value="DNA/RNA polymerases"/>
    <property type="match status" value="1"/>
</dbReference>
<proteinExistence type="predicted"/>
<dbReference type="Pfam" id="PF00078">
    <property type="entry name" value="RVT_1"/>
    <property type="match status" value="1"/>
</dbReference>
<feature type="compositionally biased region" description="Polar residues" evidence="1">
    <location>
        <begin position="184"/>
        <end position="198"/>
    </location>
</feature>
<dbReference type="PANTHER" id="PTHR31635">
    <property type="entry name" value="REVERSE TRANSCRIPTASE DOMAIN-CONTAINING PROTEIN-RELATED"/>
    <property type="match status" value="1"/>
</dbReference>
<keyword evidence="4" id="KW-1185">Reference proteome</keyword>
<dbReference type="CDD" id="cd01650">
    <property type="entry name" value="RT_nLTR_like"/>
    <property type="match status" value="1"/>
</dbReference>
<protein>
    <recommendedName>
        <fullName evidence="2">Reverse transcriptase domain-containing protein</fullName>
    </recommendedName>
</protein>
<organism evidence="3 4">
    <name type="scientific">Deinandra increscens subsp. villosa</name>
    <dbReference type="NCBI Taxonomy" id="3103831"/>
    <lineage>
        <taxon>Eukaryota</taxon>
        <taxon>Viridiplantae</taxon>
        <taxon>Streptophyta</taxon>
        <taxon>Embryophyta</taxon>
        <taxon>Tracheophyta</taxon>
        <taxon>Spermatophyta</taxon>
        <taxon>Magnoliopsida</taxon>
        <taxon>eudicotyledons</taxon>
        <taxon>Gunneridae</taxon>
        <taxon>Pentapetalae</taxon>
        <taxon>asterids</taxon>
        <taxon>campanulids</taxon>
        <taxon>Asterales</taxon>
        <taxon>Asteraceae</taxon>
        <taxon>Asteroideae</taxon>
        <taxon>Heliantheae alliance</taxon>
        <taxon>Madieae</taxon>
        <taxon>Madiinae</taxon>
        <taxon>Deinandra</taxon>
    </lineage>
</organism>
<reference evidence="3 4" key="1">
    <citation type="submission" date="2024-04" db="EMBL/GenBank/DDBJ databases">
        <title>The reference genome of an endangered Asteraceae, Deinandra increscens subsp. villosa, native to the Central Coast of California.</title>
        <authorList>
            <person name="Guilliams M."/>
            <person name="Hasenstab-Lehman K."/>
            <person name="Meyer R."/>
            <person name="Mcevoy S."/>
        </authorList>
    </citation>
    <scope>NUCLEOTIDE SEQUENCE [LARGE SCALE GENOMIC DNA]</scope>
    <source>
        <tissue evidence="3">Leaf</tissue>
    </source>
</reference>
<dbReference type="PANTHER" id="PTHR31635:SF196">
    <property type="entry name" value="REVERSE TRANSCRIPTASE DOMAIN-CONTAINING PROTEIN-RELATED"/>
    <property type="match status" value="1"/>
</dbReference>
<dbReference type="PROSITE" id="PS50878">
    <property type="entry name" value="RT_POL"/>
    <property type="match status" value="1"/>
</dbReference>